<proteinExistence type="predicted"/>
<name>A0A0F8XE20_9ZZZZ</name>
<protein>
    <submittedName>
        <fullName evidence="1">Uncharacterized protein</fullName>
    </submittedName>
</protein>
<evidence type="ECO:0000313" key="1">
    <source>
        <dbReference type="EMBL" id="KKK67093.1"/>
    </source>
</evidence>
<dbReference type="AlphaFoldDB" id="A0A0F8XE20"/>
<reference evidence="1" key="1">
    <citation type="journal article" date="2015" name="Nature">
        <title>Complex archaea that bridge the gap between prokaryotes and eukaryotes.</title>
        <authorList>
            <person name="Spang A."/>
            <person name="Saw J.H."/>
            <person name="Jorgensen S.L."/>
            <person name="Zaremba-Niedzwiedzka K."/>
            <person name="Martijn J."/>
            <person name="Lind A.E."/>
            <person name="van Eijk R."/>
            <person name="Schleper C."/>
            <person name="Guy L."/>
            <person name="Ettema T.J."/>
        </authorList>
    </citation>
    <scope>NUCLEOTIDE SEQUENCE</scope>
</reference>
<organism evidence="1">
    <name type="scientific">marine sediment metagenome</name>
    <dbReference type="NCBI Taxonomy" id="412755"/>
    <lineage>
        <taxon>unclassified sequences</taxon>
        <taxon>metagenomes</taxon>
        <taxon>ecological metagenomes</taxon>
    </lineage>
</organism>
<sequence>MALQKPSWLETVLSWLNWDILAWKVYVGDAIENAIDWVISWINLALDWAVEALNNIAAWWDRLLDWWSSWWSVISSWFTEIWNSIAAWWDQLGDWWDTRVTIVQGWIGAAGDVLRDMVQNVRSYVDGLWAQWDNFRLSVLPRLLDFSWVTSFFGGAFGTISEWWSPKQQGIRDELEAEVKPVRDEVNKHTSIFTLFNLFFTDPVKFLYVIIDDLIERFW</sequence>
<comment type="caution">
    <text evidence="1">The sequence shown here is derived from an EMBL/GenBank/DDBJ whole genome shotgun (WGS) entry which is preliminary data.</text>
</comment>
<gene>
    <name evidence="1" type="ORF">LCGC14_2957510</name>
</gene>
<dbReference type="EMBL" id="LAZR01059774">
    <property type="protein sequence ID" value="KKK67093.1"/>
    <property type="molecule type" value="Genomic_DNA"/>
</dbReference>
<accession>A0A0F8XE20</accession>